<proteinExistence type="predicted"/>
<evidence type="ECO:0000313" key="3">
    <source>
        <dbReference type="Proteomes" id="UP000031443"/>
    </source>
</evidence>
<dbReference type="AlphaFoldDB" id="M7CJZ3"/>
<gene>
    <name evidence="2" type="ORF">UY3_01399</name>
</gene>
<keyword evidence="3" id="KW-1185">Reference proteome</keyword>
<name>M7CJZ3_CHEMY</name>
<protein>
    <submittedName>
        <fullName evidence="2">Uncharacterized protein</fullName>
    </submittedName>
</protein>
<dbReference type="Gene3D" id="1.10.287.3160">
    <property type="match status" value="1"/>
</dbReference>
<feature type="compositionally biased region" description="Basic and acidic residues" evidence="1">
    <location>
        <begin position="148"/>
        <end position="159"/>
    </location>
</feature>
<evidence type="ECO:0000313" key="2">
    <source>
        <dbReference type="EMBL" id="EMP41357.1"/>
    </source>
</evidence>
<dbReference type="Proteomes" id="UP000031443">
    <property type="component" value="Unassembled WGS sequence"/>
</dbReference>
<feature type="region of interest" description="Disordered" evidence="1">
    <location>
        <begin position="135"/>
        <end position="172"/>
    </location>
</feature>
<evidence type="ECO:0000256" key="1">
    <source>
        <dbReference type="SAM" id="MobiDB-lite"/>
    </source>
</evidence>
<reference evidence="3" key="1">
    <citation type="journal article" date="2013" name="Nat. Genet.">
        <title>The draft genomes of soft-shell turtle and green sea turtle yield insights into the development and evolution of the turtle-specific body plan.</title>
        <authorList>
            <person name="Wang Z."/>
            <person name="Pascual-Anaya J."/>
            <person name="Zadissa A."/>
            <person name="Li W."/>
            <person name="Niimura Y."/>
            <person name="Huang Z."/>
            <person name="Li C."/>
            <person name="White S."/>
            <person name="Xiong Z."/>
            <person name="Fang D."/>
            <person name="Wang B."/>
            <person name="Ming Y."/>
            <person name="Chen Y."/>
            <person name="Zheng Y."/>
            <person name="Kuraku S."/>
            <person name="Pignatelli M."/>
            <person name="Herrero J."/>
            <person name="Beal K."/>
            <person name="Nozawa M."/>
            <person name="Li Q."/>
            <person name="Wang J."/>
            <person name="Zhang H."/>
            <person name="Yu L."/>
            <person name="Shigenobu S."/>
            <person name="Wang J."/>
            <person name="Liu J."/>
            <person name="Flicek P."/>
            <person name="Searle S."/>
            <person name="Wang J."/>
            <person name="Kuratani S."/>
            <person name="Yin Y."/>
            <person name="Aken B."/>
            <person name="Zhang G."/>
            <person name="Irie N."/>
        </authorList>
    </citation>
    <scope>NUCLEOTIDE SEQUENCE [LARGE SCALE GENOMIC DNA]</scope>
</reference>
<sequence>MVQIWIQDPLAPVASSSSSLEEAVAGTTISGPPPIDLRAHQDLLRRVARNMNLQAEEVVELEDSVVDILSVEAPTRVALPIIRTIQTNAKTIWQTPASIPPTARGVERKYFVPSKEYEYLYTHSQPCSLVVTSVNERERHGQQAPAPKSKDARRLDLFGRKITPQGGYSSGS</sequence>
<organism evidence="2 3">
    <name type="scientific">Chelonia mydas</name>
    <name type="common">Green sea-turtle</name>
    <name type="synonym">Chelonia agassizi</name>
    <dbReference type="NCBI Taxonomy" id="8469"/>
    <lineage>
        <taxon>Eukaryota</taxon>
        <taxon>Metazoa</taxon>
        <taxon>Chordata</taxon>
        <taxon>Craniata</taxon>
        <taxon>Vertebrata</taxon>
        <taxon>Euteleostomi</taxon>
        <taxon>Archelosauria</taxon>
        <taxon>Testudinata</taxon>
        <taxon>Testudines</taxon>
        <taxon>Cryptodira</taxon>
        <taxon>Durocryptodira</taxon>
        <taxon>Americhelydia</taxon>
        <taxon>Chelonioidea</taxon>
        <taxon>Cheloniidae</taxon>
        <taxon>Chelonia</taxon>
    </lineage>
</organism>
<dbReference type="EMBL" id="KB493183">
    <property type="protein sequence ID" value="EMP41357.1"/>
    <property type="molecule type" value="Genomic_DNA"/>
</dbReference>
<accession>M7CJZ3</accession>